<name>A0AAW1PZ80_9CHLO</name>
<comment type="caution">
    <text evidence="2">The sequence shown here is derived from an EMBL/GenBank/DDBJ whole genome shotgun (WGS) entry which is preliminary data.</text>
</comment>
<evidence type="ECO:0000313" key="3">
    <source>
        <dbReference type="Proteomes" id="UP001489004"/>
    </source>
</evidence>
<keyword evidence="3" id="KW-1185">Reference proteome</keyword>
<dbReference type="InterPro" id="IPR001107">
    <property type="entry name" value="Band_7"/>
</dbReference>
<dbReference type="PANTHER" id="PTHR43327">
    <property type="entry name" value="STOMATIN-LIKE PROTEIN 2, MITOCHONDRIAL"/>
    <property type="match status" value="1"/>
</dbReference>
<dbReference type="SMART" id="SM00244">
    <property type="entry name" value="PHB"/>
    <property type="match status" value="1"/>
</dbReference>
<evidence type="ECO:0000259" key="1">
    <source>
        <dbReference type="SMART" id="SM00244"/>
    </source>
</evidence>
<dbReference type="Gene3D" id="3.30.479.30">
    <property type="entry name" value="Band 7 domain"/>
    <property type="match status" value="1"/>
</dbReference>
<feature type="domain" description="Band 7" evidence="1">
    <location>
        <begin position="2"/>
        <end position="162"/>
    </location>
</feature>
<dbReference type="AlphaFoldDB" id="A0AAW1PZ80"/>
<proteinExistence type="predicted"/>
<gene>
    <name evidence="2" type="ORF">WJX72_010130</name>
</gene>
<sequence>MACYTCVDTSSIKIIEQFGKFNRIAHPGFNCIYCCVGEAVAGSLSLRIQQLDVRCETKTRDNVFVNVVVSVQYQVVKENVYDAFYKLTDSRSQITSYVFDVVRATVPKINLDDVFTTKEEIAHSVKEELTKSMSSFGFMIIQTLVTDIEPDMKVRAAMNEINAAQRLRVAAVEKAEAEKIQVVKAAEADAEAKYLQGQGIARQRQAIVNGLRESVLHFEKDVSDISSRDVIEMMMITQYFDMLKDIGVSNRSSTVFLPHSPANVADVASQIRSGFLQASVGHAQMQGTMQR</sequence>
<dbReference type="CDD" id="cd03407">
    <property type="entry name" value="SPFH_like_u4"/>
    <property type="match status" value="1"/>
</dbReference>
<dbReference type="Proteomes" id="UP001489004">
    <property type="component" value="Unassembled WGS sequence"/>
</dbReference>
<reference evidence="2 3" key="1">
    <citation type="journal article" date="2024" name="Nat. Commun.">
        <title>Phylogenomics reveals the evolutionary origins of lichenization in chlorophyte algae.</title>
        <authorList>
            <person name="Puginier C."/>
            <person name="Libourel C."/>
            <person name="Otte J."/>
            <person name="Skaloud P."/>
            <person name="Haon M."/>
            <person name="Grisel S."/>
            <person name="Petersen M."/>
            <person name="Berrin J.G."/>
            <person name="Delaux P.M."/>
            <person name="Dal Grande F."/>
            <person name="Keller J."/>
        </authorList>
    </citation>
    <scope>NUCLEOTIDE SEQUENCE [LARGE SCALE GENOMIC DNA]</scope>
    <source>
        <strain evidence="2 3">SAG 2043</strain>
    </source>
</reference>
<dbReference type="EMBL" id="JALJOR010000007">
    <property type="protein sequence ID" value="KAK9814701.1"/>
    <property type="molecule type" value="Genomic_DNA"/>
</dbReference>
<dbReference type="InterPro" id="IPR036013">
    <property type="entry name" value="Band_7/SPFH_dom_sf"/>
</dbReference>
<protein>
    <recommendedName>
        <fullName evidence="1">Band 7 domain-containing protein</fullName>
    </recommendedName>
</protein>
<dbReference type="SUPFAM" id="SSF117892">
    <property type="entry name" value="Band 7/SPFH domain"/>
    <property type="match status" value="1"/>
</dbReference>
<dbReference type="InterPro" id="IPR050710">
    <property type="entry name" value="Band7/mec-2_domain"/>
</dbReference>
<evidence type="ECO:0000313" key="2">
    <source>
        <dbReference type="EMBL" id="KAK9814701.1"/>
    </source>
</evidence>
<organism evidence="2 3">
    <name type="scientific">[Myrmecia] bisecta</name>
    <dbReference type="NCBI Taxonomy" id="41462"/>
    <lineage>
        <taxon>Eukaryota</taxon>
        <taxon>Viridiplantae</taxon>
        <taxon>Chlorophyta</taxon>
        <taxon>core chlorophytes</taxon>
        <taxon>Trebouxiophyceae</taxon>
        <taxon>Trebouxiales</taxon>
        <taxon>Trebouxiaceae</taxon>
        <taxon>Myrmecia</taxon>
    </lineage>
</organism>
<accession>A0AAW1PZ80</accession>
<dbReference type="Pfam" id="PF01145">
    <property type="entry name" value="Band_7"/>
    <property type="match status" value="1"/>
</dbReference>
<dbReference type="PANTHER" id="PTHR43327:SF10">
    <property type="entry name" value="STOMATIN-LIKE PROTEIN 2, MITOCHONDRIAL"/>
    <property type="match status" value="1"/>
</dbReference>